<dbReference type="KEGG" id="crq:GCK72_003623"/>
<reference evidence="2 3" key="1">
    <citation type="submission" date="2019-12" db="EMBL/GenBank/DDBJ databases">
        <title>Chromosome-level assembly of the Caenorhabditis remanei genome.</title>
        <authorList>
            <person name="Teterina A.A."/>
            <person name="Willis J.H."/>
            <person name="Phillips P.C."/>
        </authorList>
    </citation>
    <scope>NUCLEOTIDE SEQUENCE [LARGE SCALE GENOMIC DNA]</scope>
    <source>
        <strain evidence="2 3">PX506</strain>
        <tissue evidence="2">Whole organism</tissue>
    </source>
</reference>
<dbReference type="GeneID" id="78773669"/>
<dbReference type="RefSeq" id="XP_053588350.1">
    <property type="nucleotide sequence ID" value="XM_053724156.1"/>
</dbReference>
<dbReference type="Proteomes" id="UP000483820">
    <property type="component" value="Chromosome II"/>
</dbReference>
<evidence type="ECO:0000256" key="1">
    <source>
        <dbReference type="SAM" id="Coils"/>
    </source>
</evidence>
<evidence type="ECO:0000313" key="3">
    <source>
        <dbReference type="Proteomes" id="UP000483820"/>
    </source>
</evidence>
<dbReference type="AlphaFoldDB" id="A0A6A5H7G8"/>
<proteinExistence type="predicted"/>
<accession>A0A6A5H7G8</accession>
<evidence type="ECO:0000313" key="2">
    <source>
        <dbReference type="EMBL" id="KAF1763678.1"/>
    </source>
</evidence>
<dbReference type="CTD" id="78773669"/>
<name>A0A6A5H7G8_CAERE</name>
<comment type="caution">
    <text evidence="2">The sequence shown here is derived from an EMBL/GenBank/DDBJ whole genome shotgun (WGS) entry which is preliminary data.</text>
</comment>
<organism evidence="2 3">
    <name type="scientific">Caenorhabditis remanei</name>
    <name type="common">Caenorhabditis vulgaris</name>
    <dbReference type="NCBI Taxonomy" id="31234"/>
    <lineage>
        <taxon>Eukaryota</taxon>
        <taxon>Metazoa</taxon>
        <taxon>Ecdysozoa</taxon>
        <taxon>Nematoda</taxon>
        <taxon>Chromadorea</taxon>
        <taxon>Rhabditida</taxon>
        <taxon>Rhabditina</taxon>
        <taxon>Rhabditomorpha</taxon>
        <taxon>Rhabditoidea</taxon>
        <taxon>Rhabditidae</taxon>
        <taxon>Peloderinae</taxon>
        <taxon>Caenorhabditis</taxon>
    </lineage>
</organism>
<gene>
    <name evidence="2" type="ORF">GCK72_003623</name>
</gene>
<keyword evidence="1" id="KW-0175">Coiled coil</keyword>
<protein>
    <submittedName>
        <fullName evidence="2">Uncharacterized protein</fullName>
    </submittedName>
</protein>
<dbReference type="EMBL" id="WUAV01000002">
    <property type="protein sequence ID" value="KAF1763678.1"/>
    <property type="molecule type" value="Genomic_DNA"/>
</dbReference>
<sequence length="423" mass="46571">MSDIDNAAVSSMPYITMQKTSGILPHCMNVCTILEKELTKREIEELQEKAQQRGKLIQKLAERNLLHSTLLGDPESLPVFIFLMKQLTKKEYLAAVAKNKYPTCRTIYKTIMKASVKNDLETAKIVESYSTGECTGSELRDQLNKICNCKDMSSESENRPVADVISVGTLDRVPDGSNFVCFQSMPSLDTIQKKNLNCAVFKPSRHVVRQVSILVEDFIIGTAAETAYAGRMVVDSQEIVNAINASGSAVVELERNAVNVEILGIQSPKSSTVVTIHVNHFPEVINVYVVVTGPSDDLMSPRGMTRNFKVSGTSSKRVDDGDGPPVDVPLQSFSSEVSDFDNSVQHTMAPTFAVLSQALLRINDAEVAELVRQYTSGQKTAKMFGMDFWAILNNIENVMGVKKVATLGDIPHGSYLVCYGEVW</sequence>
<feature type="coiled-coil region" evidence="1">
    <location>
        <begin position="33"/>
        <end position="63"/>
    </location>
</feature>